<dbReference type="RefSeq" id="WP_152756817.1">
    <property type="nucleotide sequence ID" value="NZ_WHLY01000002.1"/>
</dbReference>
<evidence type="ECO:0000313" key="2">
    <source>
        <dbReference type="Proteomes" id="UP000479293"/>
    </source>
</evidence>
<dbReference type="Proteomes" id="UP000479293">
    <property type="component" value="Unassembled WGS sequence"/>
</dbReference>
<proteinExistence type="predicted"/>
<sequence>MIDSVDLRIFGVDPSTWLDSSELTGRFAVKVNPRTGKPIDGVMKATYKSLVFEITPRADGTSSMTLRGSTHKYSNEGTHNSDQFHYHQLLTVIEELTAKFGLVPGQSVIEGIEVGVNLELPFPVKKVLTSVIAYKDKTFEIINARRPSLGRLCPFYEYDIKLYDKVIQSFTEYPAQPKPDAKNLLRYEVKVNKMRWLKSYGIQTLADLTEIDTVRSLLGALVGVLEKIVFVDIDATLDLLTDREQARYGLFRDRDKWRAFDKSQRYEMREQLPRLLKKSNAFDYGHALLNAINTTWLGLFQEAPKARLFHRVCIEGEADKNPTISPFKCLGETVGKEEKEPSYKNLSKTLKIRVCASCGKDISGQRSQSRFCSEKYNGHRHARHCRNQDSNQRKTKRYQVMRAQAKNQYVRITYHAINDEGNQFCDTLHSSEIAVSREWLDTVVRVEVLSEPPENLTDTEGRDYLERLTKCNMPQFRERMRSISSK</sequence>
<protein>
    <submittedName>
        <fullName evidence="1">Uncharacterized protein</fullName>
    </submittedName>
</protein>
<comment type="caution">
    <text evidence="1">The sequence shown here is derived from an EMBL/GenBank/DDBJ whole genome shotgun (WGS) entry which is preliminary data.</text>
</comment>
<keyword evidence="2" id="KW-1185">Reference proteome</keyword>
<reference evidence="1 2" key="1">
    <citation type="submission" date="2019-10" db="EMBL/GenBank/DDBJ databases">
        <title>Draft Genome Sequence of Cytophagaceae sp. SJW1-29.</title>
        <authorList>
            <person name="Choi A."/>
        </authorList>
    </citation>
    <scope>NUCLEOTIDE SEQUENCE [LARGE SCALE GENOMIC DNA]</scope>
    <source>
        <strain evidence="1 2">SJW1-29</strain>
    </source>
</reference>
<gene>
    <name evidence="1" type="ORF">GBK04_03310</name>
</gene>
<evidence type="ECO:0000313" key="1">
    <source>
        <dbReference type="EMBL" id="MPR32398.1"/>
    </source>
</evidence>
<organism evidence="1 2">
    <name type="scientific">Salmonirosea aquatica</name>
    <dbReference type="NCBI Taxonomy" id="2654236"/>
    <lineage>
        <taxon>Bacteria</taxon>
        <taxon>Pseudomonadati</taxon>
        <taxon>Bacteroidota</taxon>
        <taxon>Cytophagia</taxon>
        <taxon>Cytophagales</taxon>
        <taxon>Spirosomataceae</taxon>
        <taxon>Salmonirosea</taxon>
    </lineage>
</organism>
<accession>A0A7C9BA19</accession>
<dbReference type="EMBL" id="WHLY01000002">
    <property type="protein sequence ID" value="MPR32398.1"/>
    <property type="molecule type" value="Genomic_DNA"/>
</dbReference>
<dbReference type="AlphaFoldDB" id="A0A7C9BA19"/>
<name>A0A7C9BA19_9BACT</name>